<dbReference type="SUPFAM" id="SSF48056">
    <property type="entry name" value="Di-copper centre-containing domain"/>
    <property type="match status" value="1"/>
</dbReference>
<keyword evidence="5" id="KW-1185">Reference proteome</keyword>
<reference evidence="4 5" key="1">
    <citation type="journal article" date="2024" name="Front Chem Biol">
        <title>Unveiling the potential of Daldinia eschscholtzii MFLUCC 19-0629 through bioactivity and bioinformatics studies for enhanced sustainable agriculture production.</title>
        <authorList>
            <person name="Brooks S."/>
            <person name="Weaver J.A."/>
            <person name="Klomchit A."/>
            <person name="Alharthi S.A."/>
            <person name="Onlamun T."/>
            <person name="Nurani R."/>
            <person name="Vong T.K."/>
            <person name="Alberti F."/>
            <person name="Greco C."/>
        </authorList>
    </citation>
    <scope>NUCLEOTIDE SEQUENCE [LARGE SCALE GENOMIC DNA]</scope>
    <source>
        <strain evidence="4">MFLUCC 19-0629</strain>
    </source>
</reference>
<keyword evidence="2" id="KW-0186">Copper</keyword>
<keyword evidence="1" id="KW-0479">Metal-binding</keyword>
<evidence type="ECO:0000259" key="3">
    <source>
        <dbReference type="PROSITE" id="PS00498"/>
    </source>
</evidence>
<protein>
    <recommendedName>
        <fullName evidence="3">Tyrosinase copper-binding domain-containing protein</fullName>
    </recommendedName>
</protein>
<dbReference type="InterPro" id="IPR050316">
    <property type="entry name" value="Tyrosinase/Hemocyanin"/>
</dbReference>
<dbReference type="EMBL" id="JBANMG010000007">
    <property type="protein sequence ID" value="KAK6950974.1"/>
    <property type="molecule type" value="Genomic_DNA"/>
</dbReference>
<dbReference type="Gene3D" id="1.10.1280.10">
    <property type="entry name" value="Di-copper center containing domain from catechol oxidase"/>
    <property type="match status" value="1"/>
</dbReference>
<dbReference type="PANTHER" id="PTHR11474:SF126">
    <property type="entry name" value="TYROSINASE-LIKE PROTEIN TYR-1-RELATED"/>
    <property type="match status" value="1"/>
</dbReference>
<name>A0AAX6MEQ5_9PEZI</name>
<comment type="caution">
    <text evidence="4">The sequence shown here is derived from an EMBL/GenBank/DDBJ whole genome shotgun (WGS) entry which is preliminary data.</text>
</comment>
<dbReference type="PROSITE" id="PS00498">
    <property type="entry name" value="TYROSINASE_2"/>
    <property type="match status" value="1"/>
</dbReference>
<evidence type="ECO:0000256" key="1">
    <source>
        <dbReference type="ARBA" id="ARBA00022723"/>
    </source>
</evidence>
<dbReference type="PANTHER" id="PTHR11474">
    <property type="entry name" value="TYROSINASE FAMILY MEMBER"/>
    <property type="match status" value="1"/>
</dbReference>
<dbReference type="AlphaFoldDB" id="A0AAX6MEQ5"/>
<accession>A0AAX6MEQ5</accession>
<dbReference type="GO" id="GO:0046872">
    <property type="term" value="F:metal ion binding"/>
    <property type="evidence" value="ECO:0007669"/>
    <property type="project" value="UniProtKB-KW"/>
</dbReference>
<proteinExistence type="predicted"/>
<evidence type="ECO:0000313" key="4">
    <source>
        <dbReference type="EMBL" id="KAK6950974.1"/>
    </source>
</evidence>
<dbReference type="Proteomes" id="UP001369815">
    <property type="component" value="Unassembled WGS sequence"/>
</dbReference>
<evidence type="ECO:0000313" key="5">
    <source>
        <dbReference type="Proteomes" id="UP001369815"/>
    </source>
</evidence>
<feature type="domain" description="Tyrosinase copper-binding" evidence="3">
    <location>
        <begin position="176"/>
        <end position="187"/>
    </location>
</feature>
<dbReference type="InterPro" id="IPR002227">
    <property type="entry name" value="Tyrosinase_Cu-bd"/>
</dbReference>
<sequence length="260" mass="28708">MAPIIIMAIRTSPSERMFVRGLLTVDWTQDVADVESLLSSPVFDSEYGFGGNGDYIEDISAFPDEWVTDIDIPGRSGGGCLTDGPFAGINASMGPGRHTEYTPHCIRRDISPWLMLRSLNVDTVNFVLNASSHFELDHRIEGLALGVPAVSVHGGGHLGIGGMLGDMANTWSSTVDPIFWVHHGAIDRLWDIWQRNDWETRKSDIGGPDTQWAYPYNYFGDKPYTNVTLDFVMNLGDVGGMVTIREVMDIQASPLCFTYS</sequence>
<evidence type="ECO:0000256" key="2">
    <source>
        <dbReference type="ARBA" id="ARBA00023008"/>
    </source>
</evidence>
<organism evidence="4 5">
    <name type="scientific">Daldinia eschscholtzii</name>
    <dbReference type="NCBI Taxonomy" id="292717"/>
    <lineage>
        <taxon>Eukaryota</taxon>
        <taxon>Fungi</taxon>
        <taxon>Dikarya</taxon>
        <taxon>Ascomycota</taxon>
        <taxon>Pezizomycotina</taxon>
        <taxon>Sordariomycetes</taxon>
        <taxon>Xylariomycetidae</taxon>
        <taxon>Xylariales</taxon>
        <taxon>Hypoxylaceae</taxon>
        <taxon>Daldinia</taxon>
    </lineage>
</organism>
<gene>
    <name evidence="4" type="ORF">Daesc_007502</name>
</gene>
<dbReference type="GO" id="GO:0016491">
    <property type="term" value="F:oxidoreductase activity"/>
    <property type="evidence" value="ECO:0007669"/>
    <property type="project" value="InterPro"/>
</dbReference>
<dbReference type="InterPro" id="IPR008922">
    <property type="entry name" value="Di-copper_centre_dom_sf"/>
</dbReference>
<dbReference type="Pfam" id="PF00264">
    <property type="entry name" value="Tyrosinase"/>
    <property type="match status" value="1"/>
</dbReference>